<dbReference type="KEGG" id="lcy:LC20004_05655"/>
<dbReference type="Proteomes" id="UP000223559">
    <property type="component" value="Chromosome"/>
</dbReference>
<evidence type="ECO:0000313" key="2">
    <source>
        <dbReference type="Proteomes" id="UP000223559"/>
    </source>
</evidence>
<reference evidence="1 2" key="1">
    <citation type="submission" date="2016-10" db="EMBL/GenBank/DDBJ databases">
        <title>The whole genome sequencing and assembly of L. cotyniformis subsp. torquens DSM 20004 strain.</title>
        <authorList>
            <person name="Park M.-K."/>
            <person name="Lee Y.-J."/>
            <person name="Yi H."/>
            <person name="Bahn Y.-S."/>
            <person name="Kim J.F."/>
            <person name="Lee D.-W."/>
        </authorList>
    </citation>
    <scope>NUCLEOTIDE SEQUENCE [LARGE SCALE GENOMIC DNA]</scope>
    <source>
        <strain evidence="1 2">DSM 20004</strain>
    </source>
</reference>
<dbReference type="AlphaFoldDB" id="A0A2D1KN12"/>
<dbReference type="EMBL" id="CP017697">
    <property type="protein sequence ID" value="ATO43422.1"/>
    <property type="molecule type" value="Genomic_DNA"/>
</dbReference>
<accession>A0A2D1KN12</accession>
<proteinExistence type="predicted"/>
<protein>
    <submittedName>
        <fullName evidence="1">Uncharacterized protein</fullName>
    </submittedName>
</protein>
<name>A0A2D1KN12_9LACO</name>
<sequence>MNTSNRTIVLTAITTATIMVGFYLLIHITLHNLGNDDRVIAIIDFLSAFLSSILSAVIAYFIAKFQIDKSTATLEAERIRNAKKVESDNELRCKILLTELEDNKHQIDLAKKDLGSDDYMAAINMTKSSLSLMAWNALMTQISLTDLNLSAIYKAYKSINMLINYDKSSTQEDMTQVINTVSKRLDGAISALKTDK</sequence>
<dbReference type="RefSeq" id="WP_010012945.1">
    <property type="nucleotide sequence ID" value="NZ_AEOS01000101.1"/>
</dbReference>
<keyword evidence="2" id="KW-1185">Reference proteome</keyword>
<organism evidence="1 2">
    <name type="scientific">Loigolactobacillus coryniformis subsp. torquens DSM 20004 = KCTC 3535</name>
    <dbReference type="NCBI Taxonomy" id="1423822"/>
    <lineage>
        <taxon>Bacteria</taxon>
        <taxon>Bacillati</taxon>
        <taxon>Bacillota</taxon>
        <taxon>Bacilli</taxon>
        <taxon>Lactobacillales</taxon>
        <taxon>Lactobacillaceae</taxon>
        <taxon>Loigolactobacillus</taxon>
    </lineage>
</organism>
<evidence type="ECO:0000313" key="1">
    <source>
        <dbReference type="EMBL" id="ATO43422.1"/>
    </source>
</evidence>
<gene>
    <name evidence="1" type="ORF">LC20004_05655</name>
</gene>